<protein>
    <recommendedName>
        <fullName evidence="1">F-box domain-containing protein</fullName>
    </recommendedName>
</protein>
<evidence type="ECO:0000259" key="1">
    <source>
        <dbReference type="PROSITE" id="PS50181"/>
    </source>
</evidence>
<sequence>MTRDFRGADPLNKSYVENLIIKHTAKYPKRKEKGLEPIWQPAIPTHTMSQRSQSGFNCRDVFLPTELILNIADYLNHRDIRNMLLVFPRWRQMIPESYWRRRFVDDNYLDNDMFPAAYALDWQYVYLKTDMLLRPSLEWRNREHILRRLEATKERFLQRLEQKETKD</sequence>
<feature type="domain" description="F-box" evidence="1">
    <location>
        <begin position="63"/>
        <end position="102"/>
    </location>
</feature>
<dbReference type="InterPro" id="IPR036047">
    <property type="entry name" value="F-box-like_dom_sf"/>
</dbReference>
<dbReference type="Pfam" id="PF12937">
    <property type="entry name" value="F-box-like"/>
    <property type="match status" value="1"/>
</dbReference>
<dbReference type="EMBL" id="JAPQKP010000005">
    <property type="protein sequence ID" value="KAJ5189126.1"/>
    <property type="molecule type" value="Genomic_DNA"/>
</dbReference>
<reference evidence="2" key="1">
    <citation type="submission" date="2022-11" db="EMBL/GenBank/DDBJ databases">
        <authorList>
            <person name="Petersen C."/>
        </authorList>
    </citation>
    <scope>NUCLEOTIDE SEQUENCE</scope>
    <source>
        <strain evidence="2">IBT 16849</strain>
    </source>
</reference>
<keyword evidence="3" id="KW-1185">Reference proteome</keyword>
<gene>
    <name evidence="2" type="ORF">N7472_008140</name>
</gene>
<dbReference type="InterPro" id="IPR001810">
    <property type="entry name" value="F-box_dom"/>
</dbReference>
<organism evidence="2 3">
    <name type="scientific">Penicillium cf. griseofulvum</name>
    <dbReference type="NCBI Taxonomy" id="2972120"/>
    <lineage>
        <taxon>Eukaryota</taxon>
        <taxon>Fungi</taxon>
        <taxon>Dikarya</taxon>
        <taxon>Ascomycota</taxon>
        <taxon>Pezizomycotina</taxon>
        <taxon>Eurotiomycetes</taxon>
        <taxon>Eurotiomycetidae</taxon>
        <taxon>Eurotiales</taxon>
        <taxon>Aspergillaceae</taxon>
        <taxon>Penicillium</taxon>
    </lineage>
</organism>
<reference evidence="2" key="2">
    <citation type="journal article" date="2023" name="IMA Fungus">
        <title>Comparative genomic study of the Penicillium genus elucidates a diverse pangenome and 15 lateral gene transfer events.</title>
        <authorList>
            <person name="Petersen C."/>
            <person name="Sorensen T."/>
            <person name="Nielsen M.R."/>
            <person name="Sondergaard T.E."/>
            <person name="Sorensen J.L."/>
            <person name="Fitzpatrick D.A."/>
            <person name="Frisvad J.C."/>
            <person name="Nielsen K.L."/>
        </authorList>
    </citation>
    <scope>NUCLEOTIDE SEQUENCE</scope>
    <source>
        <strain evidence="2">IBT 16849</strain>
    </source>
</reference>
<dbReference type="PROSITE" id="PS50181">
    <property type="entry name" value="FBOX"/>
    <property type="match status" value="1"/>
</dbReference>
<dbReference type="SUPFAM" id="SSF81383">
    <property type="entry name" value="F-box domain"/>
    <property type="match status" value="1"/>
</dbReference>
<dbReference type="SMART" id="SM00256">
    <property type="entry name" value="FBOX"/>
    <property type="match status" value="1"/>
</dbReference>
<accession>A0A9W9J4N4</accession>
<dbReference type="AlphaFoldDB" id="A0A9W9J4N4"/>
<name>A0A9W9J4N4_9EURO</name>
<dbReference type="OrthoDB" id="4332410at2759"/>
<evidence type="ECO:0000313" key="2">
    <source>
        <dbReference type="EMBL" id="KAJ5189126.1"/>
    </source>
</evidence>
<dbReference type="Gene3D" id="1.20.1280.50">
    <property type="match status" value="1"/>
</dbReference>
<dbReference type="Proteomes" id="UP001150879">
    <property type="component" value="Unassembled WGS sequence"/>
</dbReference>
<proteinExistence type="predicted"/>
<comment type="caution">
    <text evidence="2">The sequence shown here is derived from an EMBL/GenBank/DDBJ whole genome shotgun (WGS) entry which is preliminary data.</text>
</comment>
<evidence type="ECO:0000313" key="3">
    <source>
        <dbReference type="Proteomes" id="UP001150879"/>
    </source>
</evidence>